<comment type="subcellular location">
    <subcellularLocation>
        <location evidence="1">Cell membrane</location>
        <topology evidence="1">Multi-pass membrane protein</topology>
    </subcellularLocation>
</comment>
<dbReference type="Gene3D" id="3.30.240.20">
    <property type="entry name" value="bsu07140 like domains"/>
    <property type="match status" value="1"/>
</dbReference>
<protein>
    <submittedName>
        <fullName evidence="9">Uncharacterized membrane protein YcaP (DUF421 family)</fullName>
    </submittedName>
</protein>
<gene>
    <name evidence="9" type="ORF">HNR39_001369</name>
</gene>
<dbReference type="InterPro" id="IPR023090">
    <property type="entry name" value="UPF0702_alpha/beta_dom_sf"/>
</dbReference>
<proteinExistence type="inferred from homology"/>
<feature type="transmembrane region" description="Helical" evidence="7">
    <location>
        <begin position="15"/>
        <end position="34"/>
    </location>
</feature>
<evidence type="ECO:0000256" key="3">
    <source>
        <dbReference type="ARBA" id="ARBA00022475"/>
    </source>
</evidence>
<sequence>MALWRTLFGITGDPSILQMSLRALIVFILTLVLLRVGGRRSLGHRSAFDLCITVLLGAVLSRAIVGASPFFSTLCAGTTIVVLHRIIGLLSIWSPLFDKIVSGSARILVTDGIIDRHQMRAGLITDTDLREAVNKKMGTTDIKEVTKVVLERNGELSVFAKPDPNAPKPP</sequence>
<dbReference type="PANTHER" id="PTHR34582:SF6">
    <property type="entry name" value="UPF0702 TRANSMEMBRANE PROTEIN YCAP"/>
    <property type="match status" value="1"/>
</dbReference>
<dbReference type="Pfam" id="PF04239">
    <property type="entry name" value="DUF421"/>
    <property type="match status" value="1"/>
</dbReference>
<evidence type="ECO:0000256" key="1">
    <source>
        <dbReference type="ARBA" id="ARBA00004651"/>
    </source>
</evidence>
<evidence type="ECO:0000256" key="7">
    <source>
        <dbReference type="SAM" id="Phobius"/>
    </source>
</evidence>
<comment type="caution">
    <text evidence="9">The sequence shown here is derived from an EMBL/GenBank/DDBJ whole genome shotgun (WGS) entry which is preliminary data.</text>
</comment>
<dbReference type="EMBL" id="JACHHQ010000002">
    <property type="protein sequence ID" value="MBB5199542.1"/>
    <property type="molecule type" value="Genomic_DNA"/>
</dbReference>
<evidence type="ECO:0000313" key="10">
    <source>
        <dbReference type="Proteomes" id="UP000571084"/>
    </source>
</evidence>
<evidence type="ECO:0000259" key="8">
    <source>
        <dbReference type="Pfam" id="PF04239"/>
    </source>
</evidence>
<evidence type="ECO:0000256" key="2">
    <source>
        <dbReference type="ARBA" id="ARBA00006448"/>
    </source>
</evidence>
<organism evidence="9 10">
    <name type="scientific">Glaciimonas immobilis</name>
    <dbReference type="NCBI Taxonomy" id="728004"/>
    <lineage>
        <taxon>Bacteria</taxon>
        <taxon>Pseudomonadati</taxon>
        <taxon>Pseudomonadota</taxon>
        <taxon>Betaproteobacteria</taxon>
        <taxon>Burkholderiales</taxon>
        <taxon>Oxalobacteraceae</taxon>
        <taxon>Glaciimonas</taxon>
    </lineage>
</organism>
<dbReference type="Proteomes" id="UP000571084">
    <property type="component" value="Unassembled WGS sequence"/>
</dbReference>
<dbReference type="AlphaFoldDB" id="A0A840RQX0"/>
<dbReference type="GO" id="GO:0005886">
    <property type="term" value="C:plasma membrane"/>
    <property type="evidence" value="ECO:0007669"/>
    <property type="project" value="UniProtKB-SubCell"/>
</dbReference>
<reference evidence="9 10" key="1">
    <citation type="submission" date="2020-08" db="EMBL/GenBank/DDBJ databases">
        <title>Genomic Encyclopedia of Type Strains, Phase IV (KMG-IV): sequencing the most valuable type-strain genomes for metagenomic binning, comparative biology and taxonomic classification.</title>
        <authorList>
            <person name="Goeker M."/>
        </authorList>
    </citation>
    <scope>NUCLEOTIDE SEQUENCE [LARGE SCALE GENOMIC DNA]</scope>
    <source>
        <strain evidence="9 10">DSM 23240</strain>
    </source>
</reference>
<evidence type="ECO:0000313" key="9">
    <source>
        <dbReference type="EMBL" id="MBB5199542.1"/>
    </source>
</evidence>
<keyword evidence="10" id="KW-1185">Reference proteome</keyword>
<evidence type="ECO:0000256" key="6">
    <source>
        <dbReference type="ARBA" id="ARBA00023136"/>
    </source>
</evidence>
<evidence type="ECO:0000256" key="5">
    <source>
        <dbReference type="ARBA" id="ARBA00022989"/>
    </source>
</evidence>
<feature type="domain" description="YetF C-terminal" evidence="8">
    <location>
        <begin position="95"/>
        <end position="163"/>
    </location>
</feature>
<comment type="similarity">
    <text evidence="2">Belongs to the UPF0702 family.</text>
</comment>
<name>A0A840RQX0_9BURK</name>
<keyword evidence="3" id="KW-1003">Cell membrane</keyword>
<keyword evidence="6 7" id="KW-0472">Membrane</keyword>
<accession>A0A840RQX0</accession>
<dbReference type="PANTHER" id="PTHR34582">
    <property type="entry name" value="UPF0702 TRANSMEMBRANE PROTEIN YCAP"/>
    <property type="match status" value="1"/>
</dbReference>
<dbReference type="InterPro" id="IPR007353">
    <property type="entry name" value="DUF421"/>
</dbReference>
<dbReference type="RefSeq" id="WP_168054807.1">
    <property type="nucleotide sequence ID" value="NZ_JAAOZT010000006.1"/>
</dbReference>
<evidence type="ECO:0000256" key="4">
    <source>
        <dbReference type="ARBA" id="ARBA00022692"/>
    </source>
</evidence>
<keyword evidence="4 7" id="KW-0812">Transmembrane</keyword>
<keyword evidence="5 7" id="KW-1133">Transmembrane helix</keyword>